<evidence type="ECO:0000313" key="1">
    <source>
        <dbReference type="EnsemblPlants" id="Solyc08g041850.3.1"/>
    </source>
</evidence>
<reference evidence="1" key="2">
    <citation type="submission" date="2019-01" db="UniProtKB">
        <authorList>
            <consortium name="EnsemblPlants"/>
        </authorList>
    </citation>
    <scope>IDENTIFICATION</scope>
    <source>
        <strain evidence="1">cv. Heinz 1706</strain>
    </source>
</reference>
<sequence>MEDELADVEDLFVIISTNPQARVCCTVVAIRPVLFPFNIKIIDEDCALNIFAEVKKINMWHLFSTLKHSKLKAYRKRFNE</sequence>
<organism evidence="1">
    <name type="scientific">Solanum lycopersicum</name>
    <name type="common">Tomato</name>
    <name type="synonym">Lycopersicon esculentum</name>
    <dbReference type="NCBI Taxonomy" id="4081"/>
    <lineage>
        <taxon>Eukaryota</taxon>
        <taxon>Viridiplantae</taxon>
        <taxon>Streptophyta</taxon>
        <taxon>Embryophyta</taxon>
        <taxon>Tracheophyta</taxon>
        <taxon>Spermatophyta</taxon>
        <taxon>Magnoliopsida</taxon>
        <taxon>eudicotyledons</taxon>
        <taxon>Gunneridae</taxon>
        <taxon>Pentapetalae</taxon>
        <taxon>asterids</taxon>
        <taxon>lamiids</taxon>
        <taxon>Solanales</taxon>
        <taxon>Solanaceae</taxon>
        <taxon>Solanoideae</taxon>
        <taxon>Solaneae</taxon>
        <taxon>Solanum</taxon>
        <taxon>Solanum subgen. Lycopersicon</taxon>
    </lineage>
</organism>
<accession>A0A3Q7HNA2</accession>
<protein>
    <submittedName>
        <fullName evidence="1">Uncharacterized protein</fullName>
    </submittedName>
</protein>
<dbReference type="AlphaFoldDB" id="A0A3Q7HNA2"/>
<reference evidence="1" key="1">
    <citation type="journal article" date="2012" name="Nature">
        <title>The tomato genome sequence provides insights into fleshy fruit evolution.</title>
        <authorList>
            <consortium name="Tomato Genome Consortium"/>
        </authorList>
    </citation>
    <scope>NUCLEOTIDE SEQUENCE [LARGE SCALE GENOMIC DNA]</scope>
    <source>
        <strain evidence="1">cv. Heinz 1706</strain>
    </source>
</reference>
<name>A0A3Q7HNA2_SOLLC</name>
<dbReference type="EnsemblPlants" id="Solyc08g041850.3.1">
    <property type="protein sequence ID" value="Solyc08g041850.3.1"/>
    <property type="gene ID" value="Solyc08g041850.3"/>
</dbReference>
<keyword evidence="2" id="KW-1185">Reference proteome</keyword>
<proteinExistence type="predicted"/>
<dbReference type="Gramene" id="Solyc08g041850.3.1">
    <property type="protein sequence ID" value="Solyc08g041850.3.1"/>
    <property type="gene ID" value="Solyc08g041850.3"/>
</dbReference>
<dbReference type="InParanoid" id="A0A3Q7HNA2"/>
<dbReference type="Proteomes" id="UP000004994">
    <property type="component" value="Chromosome 8"/>
</dbReference>
<evidence type="ECO:0000313" key="2">
    <source>
        <dbReference type="Proteomes" id="UP000004994"/>
    </source>
</evidence>